<dbReference type="SFLD" id="SFLDG01162">
    <property type="entry name" value="I"/>
    <property type="match status" value="1"/>
</dbReference>
<sequence>MASISSVPEQVKPWPLAKAAAQGIFDPHQQYWYLTVGHALAEFLAKAGYTHEDQVNMLHHFAKMVIPYLGVSPISGLPRWNSFMTDNHTPIELSWDFHTGIEQPTIRYSIEPIGLYAGTPADTNNDRASADFKQNLTQTFPNIDTILFDHFQSAFPNRRYAKSGPEDHPSTMFWAFDLKKGEIINKVYFFPGAVAYTTNQPELAVISDAIKSAPGWRSENLGYFDTFVDYVDTHSDLGFEIDMVALDLVPGASSRLKIYFRDRRTDFQAVQDTMSLGGRLPCPSPDFEEGMQKLRRLWNALLGTANVADGTSLPYNGHRTAGILYNVEFHRHNEIPKVKVYIPVRHYAKNDQHIAKTLTRFLSEEARKRQGCQNVPSYGELYLECLRSTLQALAGCLGLHTYIGCSLQPGGTLRVVSYINPYPTWRS</sequence>
<dbReference type="PIRSF" id="PIRSF000509">
    <property type="entry name" value="Trp_DMAT"/>
    <property type="match status" value="1"/>
</dbReference>
<feature type="binding site" evidence="3">
    <location>
        <position position="255"/>
    </location>
    <ligand>
        <name>dimethylallyl diphosphate</name>
        <dbReference type="ChEBI" id="CHEBI:57623"/>
    </ligand>
</feature>
<name>A0A9P9G756_FUSSL</name>
<dbReference type="PANTHER" id="PTHR40627:SF4">
    <property type="entry name" value="PRENYLTRANSFERASE ASQH1-RELATED"/>
    <property type="match status" value="1"/>
</dbReference>
<evidence type="ECO:0000256" key="3">
    <source>
        <dbReference type="PIRSR" id="PIRSR000509-1"/>
    </source>
</evidence>
<dbReference type="Pfam" id="PF11991">
    <property type="entry name" value="Trp_DMAT"/>
    <property type="match status" value="1"/>
</dbReference>
<dbReference type="GO" id="GO:0016765">
    <property type="term" value="F:transferase activity, transferring alkyl or aryl (other than methyl) groups"/>
    <property type="evidence" value="ECO:0007669"/>
    <property type="project" value="InterPro"/>
</dbReference>
<evidence type="ECO:0000313" key="4">
    <source>
        <dbReference type="EMBL" id="KAH7234274.1"/>
    </source>
</evidence>
<evidence type="ECO:0000256" key="2">
    <source>
        <dbReference type="ARBA" id="ARBA00022679"/>
    </source>
</evidence>
<dbReference type="Proteomes" id="UP000736672">
    <property type="component" value="Unassembled WGS sequence"/>
</dbReference>
<protein>
    <submittedName>
        <fullName evidence="4">Tryptophan dimethylallyltransferase-domain-containing protein</fullName>
    </submittedName>
</protein>
<dbReference type="EMBL" id="JAGTJS010000026">
    <property type="protein sequence ID" value="KAH7234274.1"/>
    <property type="molecule type" value="Genomic_DNA"/>
</dbReference>
<keyword evidence="2" id="KW-0808">Transferase</keyword>
<dbReference type="InterPro" id="IPR017795">
    <property type="entry name" value="ABBA_NscD-like"/>
</dbReference>
<feature type="binding site" evidence="3">
    <location>
        <position position="107"/>
    </location>
    <ligand>
        <name>dimethylallyl diphosphate</name>
        <dbReference type="ChEBI" id="CHEBI:57623"/>
    </ligand>
</feature>
<dbReference type="InterPro" id="IPR033964">
    <property type="entry name" value="ABBA"/>
</dbReference>
<feature type="binding site" evidence="3">
    <location>
        <position position="92"/>
    </location>
    <ligand>
        <name>L-tryptophan</name>
        <dbReference type="ChEBI" id="CHEBI:57912"/>
    </ligand>
</feature>
<feature type="binding site" evidence="3">
    <location>
        <position position="257"/>
    </location>
    <ligand>
        <name>dimethylallyl diphosphate</name>
        <dbReference type="ChEBI" id="CHEBI:57623"/>
    </ligand>
</feature>
<keyword evidence="5" id="KW-1185">Reference proteome</keyword>
<comment type="similarity">
    <text evidence="1">Belongs to the tryptophan dimethylallyltransferase family.</text>
</comment>
<dbReference type="AlphaFoldDB" id="A0A9P9G756"/>
<evidence type="ECO:0000313" key="5">
    <source>
        <dbReference type="Proteomes" id="UP000736672"/>
    </source>
</evidence>
<feature type="binding site" evidence="3">
    <location>
        <position position="186"/>
    </location>
    <ligand>
        <name>dimethylallyl diphosphate</name>
        <dbReference type="ChEBI" id="CHEBI:57623"/>
    </ligand>
</feature>
<gene>
    <name evidence="4" type="ORF">B0J15DRAFT_408292</name>
</gene>
<organism evidence="4 5">
    <name type="scientific">Fusarium solani</name>
    <name type="common">Filamentous fungus</name>
    <dbReference type="NCBI Taxonomy" id="169388"/>
    <lineage>
        <taxon>Eukaryota</taxon>
        <taxon>Fungi</taxon>
        <taxon>Dikarya</taxon>
        <taxon>Ascomycota</taxon>
        <taxon>Pezizomycotina</taxon>
        <taxon>Sordariomycetes</taxon>
        <taxon>Hypocreomycetidae</taxon>
        <taxon>Hypocreales</taxon>
        <taxon>Nectriaceae</taxon>
        <taxon>Fusarium</taxon>
        <taxon>Fusarium solani species complex</taxon>
    </lineage>
</organism>
<dbReference type="GO" id="GO:0009820">
    <property type="term" value="P:alkaloid metabolic process"/>
    <property type="evidence" value="ECO:0007669"/>
    <property type="project" value="InterPro"/>
</dbReference>
<dbReference type="PANTHER" id="PTHR40627">
    <property type="entry name" value="INDOLE PRENYLTRANSFERASE TDIB-RELATED"/>
    <property type="match status" value="1"/>
</dbReference>
<dbReference type="InterPro" id="IPR012148">
    <property type="entry name" value="ABBA_DMATS-like"/>
</dbReference>
<dbReference type="SFLD" id="SFLDS00036">
    <property type="entry name" value="Aromatic_Prenyltransferase"/>
    <property type="match status" value="1"/>
</dbReference>
<dbReference type="OrthoDB" id="5392033at2759"/>
<comment type="caution">
    <text evidence="4">The sequence shown here is derived from an EMBL/GenBank/DDBJ whole genome shotgun (WGS) entry which is preliminary data.</text>
</comment>
<feature type="binding site" evidence="3">
    <location>
        <position position="259"/>
    </location>
    <ligand>
        <name>dimethylallyl diphosphate</name>
        <dbReference type="ChEBI" id="CHEBI:57623"/>
    </ligand>
</feature>
<dbReference type="CDD" id="cd13929">
    <property type="entry name" value="PT-DMATS_CymD"/>
    <property type="match status" value="1"/>
</dbReference>
<proteinExistence type="inferred from homology"/>
<evidence type="ECO:0000256" key="1">
    <source>
        <dbReference type="ARBA" id="ARBA00010209"/>
    </source>
</evidence>
<accession>A0A9P9G756</accession>
<feature type="binding site" evidence="3">
    <location>
        <position position="188"/>
    </location>
    <ligand>
        <name>dimethylallyl diphosphate</name>
        <dbReference type="ChEBI" id="CHEBI:57623"/>
    </ligand>
</feature>
<dbReference type="NCBIfam" id="TIGR03429">
    <property type="entry name" value="arom_pren_DMATS"/>
    <property type="match status" value="1"/>
</dbReference>
<feature type="binding site" evidence="3">
    <location>
        <position position="341"/>
    </location>
    <ligand>
        <name>dimethylallyl diphosphate</name>
        <dbReference type="ChEBI" id="CHEBI:57623"/>
    </ligand>
</feature>
<reference evidence="4" key="1">
    <citation type="journal article" date="2021" name="Nat. Commun.">
        <title>Genetic determinants of endophytism in the Arabidopsis root mycobiome.</title>
        <authorList>
            <person name="Mesny F."/>
            <person name="Miyauchi S."/>
            <person name="Thiergart T."/>
            <person name="Pickel B."/>
            <person name="Atanasova L."/>
            <person name="Karlsson M."/>
            <person name="Huettel B."/>
            <person name="Barry K.W."/>
            <person name="Haridas S."/>
            <person name="Chen C."/>
            <person name="Bauer D."/>
            <person name="Andreopoulos W."/>
            <person name="Pangilinan J."/>
            <person name="LaButti K."/>
            <person name="Riley R."/>
            <person name="Lipzen A."/>
            <person name="Clum A."/>
            <person name="Drula E."/>
            <person name="Henrissat B."/>
            <person name="Kohler A."/>
            <person name="Grigoriev I.V."/>
            <person name="Martin F.M."/>
            <person name="Hacquard S."/>
        </authorList>
    </citation>
    <scope>NUCLEOTIDE SEQUENCE</scope>
    <source>
        <strain evidence="4">FSSC 5 MPI-SDFR-AT-0091</strain>
    </source>
</reference>